<evidence type="ECO:0000313" key="2">
    <source>
        <dbReference type="Proteomes" id="UP001054821"/>
    </source>
</evidence>
<gene>
    <name evidence="1" type="ORF">L3X38_043710</name>
</gene>
<dbReference type="GO" id="GO:0005634">
    <property type="term" value="C:nucleus"/>
    <property type="evidence" value="ECO:0007669"/>
    <property type="project" value="TreeGrafter"/>
</dbReference>
<dbReference type="PANTHER" id="PTHR11139">
    <property type="entry name" value="ATAXIA TELANGIECTASIA MUTATED ATM -RELATED"/>
    <property type="match status" value="1"/>
</dbReference>
<name>A0AAD4UXC6_PRUDU</name>
<sequence>MALVQQVVNIIEAVSGAPGAEDCSDNCLSAPLASQLKICFLCANFGLNETDIISVVHHLVVVWWSLRRRRVSHFGYATHGYIKYILYSCAKICDRGLADSDFEPLKQKAGSYTLRATLYVLHVLLIYGAELKYILEPALSTVPLSPTMAVTSELLARLSSHPEQVVRKLLEGSQMMLAKQSPWSIVHPTLVHVDAHEEKPSEELQHILGCLNYFVLSSRDDTQGWVCGSY</sequence>
<dbReference type="GO" id="GO:0000184">
    <property type="term" value="P:nuclear-transcribed mRNA catabolic process, nonsense-mediated decay"/>
    <property type="evidence" value="ECO:0007669"/>
    <property type="project" value="TreeGrafter"/>
</dbReference>
<dbReference type="AlphaFoldDB" id="A0AAD4UXC6"/>
<dbReference type="PANTHER" id="PTHR11139:SF71">
    <property type="entry name" value="SERINE_THREONINE-PROTEIN KINASE SMG1"/>
    <property type="match status" value="1"/>
</dbReference>
<dbReference type="InterPro" id="IPR050517">
    <property type="entry name" value="DDR_Repair_Kinase"/>
</dbReference>
<evidence type="ECO:0000313" key="1">
    <source>
        <dbReference type="EMBL" id="KAI5314534.1"/>
    </source>
</evidence>
<accession>A0AAD4UXC6</accession>
<dbReference type="GO" id="GO:0004674">
    <property type="term" value="F:protein serine/threonine kinase activity"/>
    <property type="evidence" value="ECO:0007669"/>
    <property type="project" value="TreeGrafter"/>
</dbReference>
<comment type="caution">
    <text evidence="1">The sequence shown here is derived from an EMBL/GenBank/DDBJ whole genome shotgun (WGS) entry which is preliminary data.</text>
</comment>
<keyword evidence="2" id="KW-1185">Reference proteome</keyword>
<reference evidence="1 2" key="1">
    <citation type="journal article" date="2022" name="G3 (Bethesda)">
        <title>Whole-genome sequence and methylome profiling of the almond [Prunus dulcis (Mill.) D.A. Webb] cultivar 'Nonpareil'.</title>
        <authorList>
            <person name="D'Amico-Willman K.M."/>
            <person name="Ouma W.Z."/>
            <person name="Meulia T."/>
            <person name="Sideli G.M."/>
            <person name="Gradziel T.M."/>
            <person name="Fresnedo-Ramirez J."/>
        </authorList>
    </citation>
    <scope>NUCLEOTIDE SEQUENCE [LARGE SCALE GENOMIC DNA]</scope>
    <source>
        <strain evidence="1">Clone GOH B32 T37-40</strain>
    </source>
</reference>
<dbReference type="EMBL" id="JAJFAZ020000008">
    <property type="protein sequence ID" value="KAI5314534.1"/>
    <property type="molecule type" value="Genomic_DNA"/>
</dbReference>
<protein>
    <submittedName>
        <fullName evidence="1">Uncharacterized protein</fullName>
    </submittedName>
</protein>
<organism evidence="1 2">
    <name type="scientific">Prunus dulcis</name>
    <name type="common">Almond</name>
    <name type="synonym">Amygdalus dulcis</name>
    <dbReference type="NCBI Taxonomy" id="3755"/>
    <lineage>
        <taxon>Eukaryota</taxon>
        <taxon>Viridiplantae</taxon>
        <taxon>Streptophyta</taxon>
        <taxon>Embryophyta</taxon>
        <taxon>Tracheophyta</taxon>
        <taxon>Spermatophyta</taxon>
        <taxon>Magnoliopsida</taxon>
        <taxon>eudicotyledons</taxon>
        <taxon>Gunneridae</taxon>
        <taxon>Pentapetalae</taxon>
        <taxon>rosids</taxon>
        <taxon>fabids</taxon>
        <taxon>Rosales</taxon>
        <taxon>Rosaceae</taxon>
        <taxon>Amygdaloideae</taxon>
        <taxon>Amygdaleae</taxon>
        <taxon>Prunus</taxon>
    </lineage>
</organism>
<dbReference type="Proteomes" id="UP001054821">
    <property type="component" value="Chromosome 8"/>
</dbReference>
<proteinExistence type="predicted"/>